<feature type="compositionally biased region" description="Polar residues" evidence="5">
    <location>
        <begin position="391"/>
        <end position="404"/>
    </location>
</feature>
<evidence type="ECO:0000256" key="5">
    <source>
        <dbReference type="SAM" id="MobiDB-lite"/>
    </source>
</evidence>
<proteinExistence type="predicted"/>
<comment type="subcellular location">
    <subcellularLocation>
        <location evidence="1">Cell membrane</location>
        <topology evidence="1">Multi-pass membrane protein</topology>
    </subcellularLocation>
</comment>
<evidence type="ECO:0000256" key="6">
    <source>
        <dbReference type="SAM" id="Phobius"/>
    </source>
</evidence>
<dbReference type="Gene3D" id="1.20.1250.20">
    <property type="entry name" value="MFS general substrate transporter like domains"/>
    <property type="match status" value="2"/>
</dbReference>
<feature type="transmembrane region" description="Helical" evidence="6">
    <location>
        <begin position="169"/>
        <end position="192"/>
    </location>
</feature>
<dbReference type="CDD" id="cd17393">
    <property type="entry name" value="MFS_MosC_like"/>
    <property type="match status" value="1"/>
</dbReference>
<feature type="transmembrane region" description="Helical" evidence="6">
    <location>
        <begin position="212"/>
        <end position="229"/>
    </location>
</feature>
<dbReference type="Pfam" id="PF07690">
    <property type="entry name" value="MFS_1"/>
    <property type="match status" value="1"/>
</dbReference>
<evidence type="ECO:0000256" key="1">
    <source>
        <dbReference type="ARBA" id="ARBA00004651"/>
    </source>
</evidence>
<accession>A0ABT1HPQ0</accession>
<sequence>MRSVSSPRVPDRASRVALRSVRLTFFLTGLLFATWAARTPSIKHQLGLDDGDLAVAFAGLNLGALLGLRLGGWLTPRFGSATTLRIAVPVFALSLSAVLLAGNLAGLAAALVVFAVANSVVDVAMNSHGVAVERRAGRSLLSGIHAWHSLGVISGSLLGAAAEQAHLSITAHFACTSVLVALFGVATTRGLLPSSVDGARSSGTTQHPGGRWPARLVALGALAFCVALAEGAANDWSAVYLHDEAHASSAVAAVGFGAFAGSMFLGRLCGDHLINRVGPQRAFLAGVVTAGAGMGAALLVGGTVAGLVGFALFGLGLSYTFPLTFAASGRVVGVHPTHAIANISTLGYLGFFTGPTVIGLVADSAGLTVGLAVPALVVLLAAFGVRAVRPPSTTTEGVAPTSATDPVRPA</sequence>
<keyword evidence="4 6" id="KW-0472">Membrane</keyword>
<reference evidence="8 9" key="1">
    <citation type="submission" date="2022-06" db="EMBL/GenBank/DDBJ databases">
        <title>Genomic Encyclopedia of Archaeal and Bacterial Type Strains, Phase II (KMG-II): from individual species to whole genera.</title>
        <authorList>
            <person name="Goeker M."/>
        </authorList>
    </citation>
    <scope>NUCLEOTIDE SEQUENCE [LARGE SCALE GENOMIC DNA]</scope>
    <source>
        <strain evidence="8 9">DSM 40477</strain>
    </source>
</reference>
<name>A0ABT1HPQ0_STRSD</name>
<dbReference type="PANTHER" id="PTHR23514:SF13">
    <property type="entry name" value="INNER MEMBRANE PROTEIN YBJJ"/>
    <property type="match status" value="1"/>
</dbReference>
<feature type="transmembrane region" description="Helical" evidence="6">
    <location>
        <begin position="339"/>
        <end position="361"/>
    </location>
</feature>
<feature type="domain" description="Major facilitator superfamily (MFS) profile" evidence="7">
    <location>
        <begin position="17"/>
        <end position="393"/>
    </location>
</feature>
<dbReference type="InterPro" id="IPR020846">
    <property type="entry name" value="MFS_dom"/>
</dbReference>
<evidence type="ECO:0000256" key="2">
    <source>
        <dbReference type="ARBA" id="ARBA00022692"/>
    </source>
</evidence>
<dbReference type="PROSITE" id="PS50850">
    <property type="entry name" value="MFS"/>
    <property type="match status" value="1"/>
</dbReference>
<dbReference type="InterPro" id="IPR011701">
    <property type="entry name" value="MFS"/>
</dbReference>
<dbReference type="InterPro" id="IPR036259">
    <property type="entry name" value="MFS_trans_sf"/>
</dbReference>
<feature type="transmembrane region" description="Helical" evidence="6">
    <location>
        <begin position="367"/>
        <end position="385"/>
    </location>
</feature>
<comment type="caution">
    <text evidence="8">The sequence shown here is derived from an EMBL/GenBank/DDBJ whole genome shotgun (WGS) entry which is preliminary data.</text>
</comment>
<feature type="transmembrane region" description="Helical" evidence="6">
    <location>
        <begin position="307"/>
        <end position="327"/>
    </location>
</feature>
<feature type="transmembrane region" description="Helical" evidence="6">
    <location>
        <begin position="54"/>
        <end position="74"/>
    </location>
</feature>
<evidence type="ECO:0000256" key="3">
    <source>
        <dbReference type="ARBA" id="ARBA00022989"/>
    </source>
</evidence>
<dbReference type="InterPro" id="IPR051788">
    <property type="entry name" value="MFS_Transporter"/>
</dbReference>
<evidence type="ECO:0000313" key="9">
    <source>
        <dbReference type="Proteomes" id="UP001205311"/>
    </source>
</evidence>
<dbReference type="Proteomes" id="UP001205311">
    <property type="component" value="Unassembled WGS sequence"/>
</dbReference>
<keyword evidence="2 6" id="KW-0812">Transmembrane</keyword>
<dbReference type="EMBL" id="JAMTCP010000004">
    <property type="protein sequence ID" value="MCP2257496.1"/>
    <property type="molecule type" value="Genomic_DNA"/>
</dbReference>
<dbReference type="PANTHER" id="PTHR23514">
    <property type="entry name" value="BYPASS OF STOP CODON PROTEIN 6"/>
    <property type="match status" value="1"/>
</dbReference>
<feature type="transmembrane region" description="Helical" evidence="6">
    <location>
        <begin position="86"/>
        <end position="117"/>
    </location>
</feature>
<evidence type="ECO:0000313" key="8">
    <source>
        <dbReference type="EMBL" id="MCP2257496.1"/>
    </source>
</evidence>
<organism evidence="8 9">
    <name type="scientific">Streptoalloteichus tenebrarius (strain ATCC 17920 / DSM 40477 / JCM 4838 / CBS 697.72 / NBRC 16177 / NCIMB 11028 / NRRL B-12390 / A12253. 1 / ISP 5477)</name>
    <name type="common">Streptomyces tenebrarius</name>
    <dbReference type="NCBI Taxonomy" id="1933"/>
    <lineage>
        <taxon>Bacteria</taxon>
        <taxon>Bacillati</taxon>
        <taxon>Actinomycetota</taxon>
        <taxon>Actinomycetes</taxon>
        <taxon>Pseudonocardiales</taxon>
        <taxon>Pseudonocardiaceae</taxon>
        <taxon>Streptoalloteichus</taxon>
    </lineage>
</organism>
<gene>
    <name evidence="8" type="ORF">LX15_001181</name>
</gene>
<evidence type="ECO:0000259" key="7">
    <source>
        <dbReference type="PROSITE" id="PS50850"/>
    </source>
</evidence>
<dbReference type="SUPFAM" id="SSF103473">
    <property type="entry name" value="MFS general substrate transporter"/>
    <property type="match status" value="1"/>
</dbReference>
<keyword evidence="3 6" id="KW-1133">Transmembrane helix</keyword>
<evidence type="ECO:0000256" key="4">
    <source>
        <dbReference type="ARBA" id="ARBA00023136"/>
    </source>
</evidence>
<keyword evidence="9" id="KW-1185">Reference proteome</keyword>
<feature type="transmembrane region" description="Helical" evidence="6">
    <location>
        <begin position="249"/>
        <end position="270"/>
    </location>
</feature>
<protein>
    <submittedName>
        <fullName evidence="8">Fucose permease</fullName>
    </submittedName>
</protein>
<feature type="region of interest" description="Disordered" evidence="5">
    <location>
        <begin position="390"/>
        <end position="410"/>
    </location>
</feature>
<feature type="transmembrane region" description="Helical" evidence="6">
    <location>
        <begin position="282"/>
        <end position="301"/>
    </location>
</feature>